<evidence type="ECO:0000313" key="9">
    <source>
        <dbReference type="Proteomes" id="UP000029278"/>
    </source>
</evidence>
<comment type="caution">
    <text evidence="7">The sequence shown here is derived from an EMBL/GenBank/DDBJ whole genome shotgun (WGS) entry which is preliminary data.</text>
</comment>
<keyword evidence="9" id="KW-1185">Reference proteome</keyword>
<dbReference type="Gene3D" id="3.40.50.720">
    <property type="entry name" value="NAD(P)-binding Rossmann-like Domain"/>
    <property type="match status" value="1"/>
</dbReference>
<sequence>MKAAAIASFGPPEVLKVMELENPKAGKGQVRVRVRAAGVQPFDCSVRGSGWAPPGLQISFPQILGNEFAGIVDQVGEGVADFFTGDEVLGWALLACYAEFVVVSADQIVRKPNEMPWEEAGGLPASGQTAHTALKELGVGPGDTVLIHAAAGGVGTFAVQLAKAWGANVIGTASLRNHDYLRSLGAIPVAYGNELVQNVRALAPNGMDAALDAAGEDALRSSLAIGIDKHRIGTIVSFELGERLGVRVIRSQRSKERLAELVDLYVQGKLRIPIRKAFPLEEAANAHREVESGHGYGKVVLTLK</sequence>
<dbReference type="SUPFAM" id="SSF51735">
    <property type="entry name" value="NAD(P)-binding Rossmann-fold domains"/>
    <property type="match status" value="1"/>
</dbReference>
<evidence type="ECO:0000256" key="5">
    <source>
        <dbReference type="ARBA" id="ARBA00022884"/>
    </source>
</evidence>
<dbReference type="EMBL" id="WNZZ01000016">
    <property type="protein sequence ID" value="MUG24580.1"/>
    <property type="molecule type" value="Genomic_DNA"/>
</dbReference>
<dbReference type="PATRIC" id="fig|44252.3.peg.3136"/>
<dbReference type="SMART" id="SM00829">
    <property type="entry name" value="PKS_ER"/>
    <property type="match status" value="1"/>
</dbReference>
<keyword evidence="4" id="KW-0521">NADP</keyword>
<dbReference type="GO" id="GO:0003723">
    <property type="term" value="F:RNA binding"/>
    <property type="evidence" value="ECO:0007669"/>
    <property type="project" value="UniProtKB-KW"/>
</dbReference>
<evidence type="ECO:0000313" key="8">
    <source>
        <dbReference type="EMBL" id="MUG24580.1"/>
    </source>
</evidence>
<dbReference type="GO" id="GO:0016491">
    <property type="term" value="F:oxidoreductase activity"/>
    <property type="evidence" value="ECO:0007669"/>
    <property type="project" value="InterPro"/>
</dbReference>
<dbReference type="PANTHER" id="PTHR44154">
    <property type="entry name" value="QUINONE OXIDOREDUCTASE"/>
    <property type="match status" value="1"/>
</dbReference>
<dbReference type="Gene3D" id="3.90.180.10">
    <property type="entry name" value="Medium-chain alcohol dehydrogenases, catalytic domain"/>
    <property type="match status" value="1"/>
</dbReference>
<dbReference type="GO" id="GO:0008270">
    <property type="term" value="F:zinc ion binding"/>
    <property type="evidence" value="ECO:0007669"/>
    <property type="project" value="InterPro"/>
</dbReference>
<dbReference type="CDD" id="cd05289">
    <property type="entry name" value="MDR_like_2"/>
    <property type="match status" value="1"/>
</dbReference>
<evidence type="ECO:0000256" key="2">
    <source>
        <dbReference type="ARBA" id="ARBA00011881"/>
    </source>
</evidence>
<dbReference type="STRING" id="44252.DJ90_1514"/>
<dbReference type="PANTHER" id="PTHR44154:SF1">
    <property type="entry name" value="QUINONE OXIDOREDUCTASE"/>
    <property type="match status" value="1"/>
</dbReference>
<evidence type="ECO:0000256" key="1">
    <source>
        <dbReference type="ARBA" id="ARBA00004496"/>
    </source>
</evidence>
<reference evidence="8 10" key="2">
    <citation type="submission" date="2019-11" db="EMBL/GenBank/DDBJ databases">
        <title>Draft genome sequences of five Paenibacillus species of dairy origin.</title>
        <authorList>
            <person name="Olajide A.M."/>
            <person name="Chen S."/>
            <person name="Lapointe G."/>
        </authorList>
    </citation>
    <scope>NUCLEOTIDE SEQUENCE [LARGE SCALE GENOMIC DNA]</scope>
    <source>
        <strain evidence="8 10">3CT49</strain>
    </source>
</reference>
<dbReference type="PROSITE" id="PS01162">
    <property type="entry name" value="QOR_ZETA_CRYSTAL"/>
    <property type="match status" value="1"/>
</dbReference>
<dbReference type="Pfam" id="PF13602">
    <property type="entry name" value="ADH_zinc_N_2"/>
    <property type="match status" value="1"/>
</dbReference>
<evidence type="ECO:0000313" key="7">
    <source>
        <dbReference type="EMBL" id="KFN08158.1"/>
    </source>
</evidence>
<dbReference type="OrthoDB" id="9792162at2"/>
<dbReference type="Proteomes" id="UP000442469">
    <property type="component" value="Unassembled WGS sequence"/>
</dbReference>
<dbReference type="AlphaFoldDB" id="A0A090ZCN3"/>
<dbReference type="InterPro" id="IPR051603">
    <property type="entry name" value="Zinc-ADH_QOR/CCCR"/>
</dbReference>
<dbReference type="RefSeq" id="WP_036623233.1">
    <property type="nucleotide sequence ID" value="NZ_BOSD01000021.1"/>
</dbReference>
<evidence type="ECO:0000259" key="6">
    <source>
        <dbReference type="SMART" id="SM00829"/>
    </source>
</evidence>
<keyword evidence="5" id="KW-0694">RNA-binding</keyword>
<dbReference type="InterPro" id="IPR002364">
    <property type="entry name" value="Quin_OxRdtase/zeta-crystal_CS"/>
</dbReference>
<dbReference type="HOGENOM" id="CLU_026673_3_3_9"/>
<name>A0A090ZCN3_PAEMA</name>
<dbReference type="EMBL" id="JMQA01000029">
    <property type="protein sequence ID" value="KFN08158.1"/>
    <property type="molecule type" value="Genomic_DNA"/>
</dbReference>
<gene>
    <name evidence="7" type="ORF">DJ90_1514</name>
    <name evidence="8" type="ORF">GNQ08_19600</name>
</gene>
<evidence type="ECO:0000256" key="3">
    <source>
        <dbReference type="ARBA" id="ARBA00022490"/>
    </source>
</evidence>
<dbReference type="Pfam" id="PF08240">
    <property type="entry name" value="ADH_N"/>
    <property type="match status" value="1"/>
</dbReference>
<proteinExistence type="predicted"/>
<feature type="domain" description="Enoyl reductase (ER)" evidence="6">
    <location>
        <begin position="10"/>
        <end position="301"/>
    </location>
</feature>
<keyword evidence="3" id="KW-0963">Cytoplasm</keyword>
<dbReference type="GeneID" id="77007431"/>
<comment type="subunit">
    <text evidence="2">Homotetramer.</text>
</comment>
<comment type="subcellular location">
    <subcellularLocation>
        <location evidence="1">Cytoplasm</location>
    </subcellularLocation>
</comment>
<evidence type="ECO:0000256" key="4">
    <source>
        <dbReference type="ARBA" id="ARBA00022857"/>
    </source>
</evidence>
<reference evidence="7 9" key="1">
    <citation type="submission" date="2014-04" db="EMBL/GenBank/DDBJ databases">
        <authorList>
            <person name="Bishop-Lilly K.A."/>
            <person name="Broomall S.M."/>
            <person name="Chain P.S."/>
            <person name="Chertkov O."/>
            <person name="Coyne S.R."/>
            <person name="Daligault H.E."/>
            <person name="Davenport K.W."/>
            <person name="Erkkila T."/>
            <person name="Frey K.G."/>
            <person name="Gibbons H.S."/>
            <person name="Gu W."/>
            <person name="Jaissle J."/>
            <person name="Johnson S.L."/>
            <person name="Koroleva G.I."/>
            <person name="Ladner J.T."/>
            <person name="Lo C.-C."/>
            <person name="Minogue T.D."/>
            <person name="Munk C."/>
            <person name="Palacios G.F."/>
            <person name="Redden C.L."/>
            <person name="Rosenzweig C.N."/>
            <person name="Scholz M.B."/>
            <person name="Teshima H."/>
            <person name="Xu Y."/>
        </authorList>
    </citation>
    <scope>NUCLEOTIDE SEQUENCE [LARGE SCALE GENOMIC DNA]</scope>
    <source>
        <strain evidence="7 9">8244</strain>
    </source>
</reference>
<dbReference type="Proteomes" id="UP000029278">
    <property type="component" value="Unassembled WGS sequence"/>
</dbReference>
<dbReference type="InterPro" id="IPR011032">
    <property type="entry name" value="GroES-like_sf"/>
</dbReference>
<protein>
    <submittedName>
        <fullName evidence="7 8">Zinc-binding dehydrogenase</fullName>
    </submittedName>
</protein>
<dbReference type="GO" id="GO:0005737">
    <property type="term" value="C:cytoplasm"/>
    <property type="evidence" value="ECO:0007669"/>
    <property type="project" value="UniProtKB-SubCell"/>
</dbReference>
<evidence type="ECO:0000313" key="10">
    <source>
        <dbReference type="Proteomes" id="UP000442469"/>
    </source>
</evidence>
<dbReference type="InterPro" id="IPR013154">
    <property type="entry name" value="ADH-like_N"/>
</dbReference>
<dbReference type="SUPFAM" id="SSF50129">
    <property type="entry name" value="GroES-like"/>
    <property type="match status" value="1"/>
</dbReference>
<organism evidence="7 9">
    <name type="scientific">Paenibacillus macerans</name>
    <name type="common">Bacillus macerans</name>
    <dbReference type="NCBI Taxonomy" id="44252"/>
    <lineage>
        <taxon>Bacteria</taxon>
        <taxon>Bacillati</taxon>
        <taxon>Bacillota</taxon>
        <taxon>Bacilli</taxon>
        <taxon>Bacillales</taxon>
        <taxon>Paenibacillaceae</taxon>
        <taxon>Paenibacillus</taxon>
    </lineage>
</organism>
<accession>A0A090ZCN3</accession>
<dbReference type="InterPro" id="IPR036291">
    <property type="entry name" value="NAD(P)-bd_dom_sf"/>
</dbReference>
<dbReference type="InterPro" id="IPR020843">
    <property type="entry name" value="ER"/>
</dbReference>